<feature type="region of interest" description="Disordered" evidence="1">
    <location>
        <begin position="102"/>
        <end position="137"/>
    </location>
</feature>
<reference evidence="2 3" key="1">
    <citation type="submission" date="2023-06" db="EMBL/GenBank/DDBJ databases">
        <title>Black Yeasts Isolated from many extreme environments.</title>
        <authorList>
            <person name="Coleine C."/>
            <person name="Stajich J.E."/>
            <person name="Selbmann L."/>
        </authorList>
    </citation>
    <scope>NUCLEOTIDE SEQUENCE [LARGE SCALE GENOMIC DNA]</scope>
    <source>
        <strain evidence="2 3">CCFEE 5887</strain>
    </source>
</reference>
<evidence type="ECO:0000256" key="1">
    <source>
        <dbReference type="SAM" id="MobiDB-lite"/>
    </source>
</evidence>
<dbReference type="AlphaFoldDB" id="A0AAV9QFP6"/>
<comment type="caution">
    <text evidence="2">The sequence shown here is derived from an EMBL/GenBank/DDBJ whole genome shotgun (WGS) entry which is preliminary data.</text>
</comment>
<dbReference type="EMBL" id="JAXLQG010000003">
    <property type="protein sequence ID" value="KAK5541993.1"/>
    <property type="molecule type" value="Genomic_DNA"/>
</dbReference>
<protein>
    <submittedName>
        <fullName evidence="2">Uncharacterized protein</fullName>
    </submittedName>
</protein>
<name>A0AAV9QFP6_9PEZI</name>
<evidence type="ECO:0000313" key="3">
    <source>
        <dbReference type="Proteomes" id="UP001345827"/>
    </source>
</evidence>
<sequence>MCSKPPSSASHLDRDRTADVALEVEDTGSDLDALHHDGPARREDVIAKLIVMTLKCLPSRAHVANKGIRPGRMGASPGQFEIANLAHDKTGETAQFWRLHEGSIRGGRHPRDGCDVVQPRDAGSEINIEAETQGSID</sequence>
<dbReference type="Proteomes" id="UP001345827">
    <property type="component" value="Unassembled WGS sequence"/>
</dbReference>
<accession>A0AAV9QFP6</accession>
<organism evidence="2 3">
    <name type="scientific">Vermiconidia calcicola</name>
    <dbReference type="NCBI Taxonomy" id="1690605"/>
    <lineage>
        <taxon>Eukaryota</taxon>
        <taxon>Fungi</taxon>
        <taxon>Dikarya</taxon>
        <taxon>Ascomycota</taxon>
        <taxon>Pezizomycotina</taxon>
        <taxon>Dothideomycetes</taxon>
        <taxon>Dothideomycetidae</taxon>
        <taxon>Mycosphaerellales</taxon>
        <taxon>Extremaceae</taxon>
        <taxon>Vermiconidia</taxon>
    </lineage>
</organism>
<keyword evidence="3" id="KW-1185">Reference proteome</keyword>
<evidence type="ECO:0000313" key="2">
    <source>
        <dbReference type="EMBL" id="KAK5541993.1"/>
    </source>
</evidence>
<feature type="compositionally biased region" description="Basic and acidic residues" evidence="1">
    <location>
        <begin position="102"/>
        <end position="114"/>
    </location>
</feature>
<proteinExistence type="predicted"/>
<gene>
    <name evidence="2" type="ORF">LTR25_001878</name>
</gene>